<proteinExistence type="predicted"/>
<keyword evidence="1" id="KW-1133">Transmembrane helix</keyword>
<dbReference type="AlphaFoldDB" id="R7QA56"/>
<sequence>MQSLCDSFAPLNHDPKCVVRSTGFASLYITVVTLFTWTIIFEYLSAAPDATGSNDMESHPIVGTSTPRASRTGMSLGENIRKAMGSPPSLSVILGIGLACVCETNLGPFATSCTEIIQLTIHT</sequence>
<dbReference type="KEGG" id="ccp:CHC_T00003501001"/>
<keyword evidence="3" id="KW-1185">Reference proteome</keyword>
<keyword evidence="1" id="KW-0472">Membrane</keyword>
<protein>
    <submittedName>
        <fullName evidence="2">Uncharacterized protein</fullName>
    </submittedName>
</protein>
<dbReference type="GeneID" id="17322498"/>
<dbReference type="EMBL" id="HG001711">
    <property type="protein sequence ID" value="CDF34929.1"/>
    <property type="molecule type" value="Genomic_DNA"/>
</dbReference>
<keyword evidence="1" id="KW-0812">Transmembrane</keyword>
<dbReference type="Gramene" id="CDF34929">
    <property type="protein sequence ID" value="CDF34929"/>
    <property type="gene ID" value="CHC_T00003501001"/>
</dbReference>
<evidence type="ECO:0000256" key="1">
    <source>
        <dbReference type="SAM" id="Phobius"/>
    </source>
</evidence>
<gene>
    <name evidence="2" type="ORF">CHC_T00003501001</name>
</gene>
<dbReference type="Proteomes" id="UP000012073">
    <property type="component" value="Unassembled WGS sequence"/>
</dbReference>
<dbReference type="RefSeq" id="XP_005714748.1">
    <property type="nucleotide sequence ID" value="XM_005714691.1"/>
</dbReference>
<name>R7QA56_CHOCR</name>
<evidence type="ECO:0000313" key="3">
    <source>
        <dbReference type="Proteomes" id="UP000012073"/>
    </source>
</evidence>
<accession>R7QA56</accession>
<organism evidence="2 3">
    <name type="scientific">Chondrus crispus</name>
    <name type="common">Carrageen Irish moss</name>
    <name type="synonym">Polymorpha crispa</name>
    <dbReference type="NCBI Taxonomy" id="2769"/>
    <lineage>
        <taxon>Eukaryota</taxon>
        <taxon>Rhodophyta</taxon>
        <taxon>Florideophyceae</taxon>
        <taxon>Rhodymeniophycidae</taxon>
        <taxon>Gigartinales</taxon>
        <taxon>Gigartinaceae</taxon>
        <taxon>Chondrus</taxon>
    </lineage>
</organism>
<evidence type="ECO:0000313" key="2">
    <source>
        <dbReference type="EMBL" id="CDF34929.1"/>
    </source>
</evidence>
<feature type="transmembrane region" description="Helical" evidence="1">
    <location>
        <begin position="25"/>
        <end position="44"/>
    </location>
</feature>
<reference evidence="3" key="1">
    <citation type="journal article" date="2013" name="Proc. Natl. Acad. Sci. U.S.A.">
        <title>Genome structure and metabolic features in the red seaweed Chondrus crispus shed light on evolution of the Archaeplastida.</title>
        <authorList>
            <person name="Collen J."/>
            <person name="Porcel B."/>
            <person name="Carre W."/>
            <person name="Ball S.G."/>
            <person name="Chaparro C."/>
            <person name="Tonon T."/>
            <person name="Barbeyron T."/>
            <person name="Michel G."/>
            <person name="Noel B."/>
            <person name="Valentin K."/>
            <person name="Elias M."/>
            <person name="Artiguenave F."/>
            <person name="Arun A."/>
            <person name="Aury J.M."/>
            <person name="Barbosa-Neto J.F."/>
            <person name="Bothwell J.H."/>
            <person name="Bouget F.Y."/>
            <person name="Brillet L."/>
            <person name="Cabello-Hurtado F."/>
            <person name="Capella-Gutierrez S."/>
            <person name="Charrier B."/>
            <person name="Cladiere L."/>
            <person name="Cock J.M."/>
            <person name="Coelho S.M."/>
            <person name="Colleoni C."/>
            <person name="Czjzek M."/>
            <person name="Da Silva C."/>
            <person name="Delage L."/>
            <person name="Denoeud F."/>
            <person name="Deschamps P."/>
            <person name="Dittami S.M."/>
            <person name="Gabaldon T."/>
            <person name="Gachon C.M."/>
            <person name="Groisillier A."/>
            <person name="Herve C."/>
            <person name="Jabbari K."/>
            <person name="Katinka M."/>
            <person name="Kloareg B."/>
            <person name="Kowalczyk N."/>
            <person name="Labadie K."/>
            <person name="Leblanc C."/>
            <person name="Lopez P.J."/>
            <person name="McLachlan D.H."/>
            <person name="Meslet-Cladiere L."/>
            <person name="Moustafa A."/>
            <person name="Nehr Z."/>
            <person name="Nyvall Collen P."/>
            <person name="Panaud O."/>
            <person name="Partensky F."/>
            <person name="Poulain J."/>
            <person name="Rensing S.A."/>
            <person name="Rousvoal S."/>
            <person name="Samson G."/>
            <person name="Symeonidi A."/>
            <person name="Weissenbach J."/>
            <person name="Zambounis A."/>
            <person name="Wincker P."/>
            <person name="Boyen C."/>
        </authorList>
    </citation>
    <scope>NUCLEOTIDE SEQUENCE [LARGE SCALE GENOMIC DNA]</scope>
    <source>
        <strain evidence="3">cv. Stackhouse</strain>
    </source>
</reference>